<dbReference type="InterPro" id="IPR001789">
    <property type="entry name" value="Sig_transdc_resp-reg_receiver"/>
</dbReference>
<dbReference type="PANTHER" id="PTHR44591">
    <property type="entry name" value="STRESS RESPONSE REGULATOR PROTEIN 1"/>
    <property type="match status" value="1"/>
</dbReference>
<dbReference type="SUPFAM" id="SSF52172">
    <property type="entry name" value="CheY-like"/>
    <property type="match status" value="1"/>
</dbReference>
<protein>
    <submittedName>
        <fullName evidence="4">Response regulator</fullName>
    </submittedName>
</protein>
<feature type="domain" description="Response regulatory" evidence="3">
    <location>
        <begin position="3"/>
        <end position="118"/>
    </location>
</feature>
<dbReference type="Pfam" id="PF00072">
    <property type="entry name" value="Response_reg"/>
    <property type="match status" value="1"/>
</dbReference>
<dbReference type="Proteomes" id="UP000269265">
    <property type="component" value="Unassembled WGS sequence"/>
</dbReference>
<comment type="caution">
    <text evidence="4">The sequence shown here is derived from an EMBL/GenBank/DDBJ whole genome shotgun (WGS) entry which is preliminary data.</text>
</comment>
<dbReference type="SMART" id="SM00448">
    <property type="entry name" value="REC"/>
    <property type="match status" value="1"/>
</dbReference>
<dbReference type="AlphaFoldDB" id="A0A3R8S0T0"/>
<keyword evidence="1 2" id="KW-0597">Phosphoprotein</keyword>
<reference evidence="4 5" key="1">
    <citation type="submission" date="2018-12" db="EMBL/GenBank/DDBJ databases">
        <title>The whole draft genome of Aquabacterium sp. SJQ9.</title>
        <authorList>
            <person name="Sun L."/>
            <person name="Gao X."/>
            <person name="Chen W."/>
            <person name="Huang K."/>
        </authorList>
    </citation>
    <scope>NUCLEOTIDE SEQUENCE [LARGE SCALE GENOMIC DNA]</scope>
    <source>
        <strain evidence="4 5">SJQ9</strain>
    </source>
</reference>
<dbReference type="InterPro" id="IPR011006">
    <property type="entry name" value="CheY-like_superfamily"/>
</dbReference>
<dbReference type="InterPro" id="IPR050595">
    <property type="entry name" value="Bact_response_regulator"/>
</dbReference>
<dbReference type="Gene3D" id="3.40.50.2300">
    <property type="match status" value="1"/>
</dbReference>
<keyword evidence="5" id="KW-1185">Reference proteome</keyword>
<evidence type="ECO:0000256" key="1">
    <source>
        <dbReference type="ARBA" id="ARBA00022553"/>
    </source>
</evidence>
<organism evidence="4 5">
    <name type="scientific">Aquabacterium soli</name>
    <dbReference type="NCBI Taxonomy" id="2493092"/>
    <lineage>
        <taxon>Bacteria</taxon>
        <taxon>Pseudomonadati</taxon>
        <taxon>Pseudomonadota</taxon>
        <taxon>Betaproteobacteria</taxon>
        <taxon>Burkholderiales</taxon>
        <taxon>Aquabacterium</taxon>
    </lineage>
</organism>
<evidence type="ECO:0000313" key="4">
    <source>
        <dbReference type="EMBL" id="RRS02733.1"/>
    </source>
</evidence>
<dbReference type="PROSITE" id="PS50110">
    <property type="entry name" value="RESPONSE_REGULATORY"/>
    <property type="match status" value="1"/>
</dbReference>
<gene>
    <name evidence="4" type="ORF">EIP75_19320</name>
</gene>
<evidence type="ECO:0000256" key="2">
    <source>
        <dbReference type="PROSITE-ProRule" id="PRU00169"/>
    </source>
</evidence>
<proteinExistence type="predicted"/>
<accession>A0A3R8S0T0</accession>
<name>A0A3R8S0T0_9BURK</name>
<evidence type="ECO:0000259" key="3">
    <source>
        <dbReference type="PROSITE" id="PS50110"/>
    </source>
</evidence>
<evidence type="ECO:0000313" key="5">
    <source>
        <dbReference type="Proteomes" id="UP000269265"/>
    </source>
</evidence>
<dbReference type="RefSeq" id="WP_125244927.1">
    <property type="nucleotide sequence ID" value="NZ_RSED01000019.1"/>
</dbReference>
<sequence length="148" mass="16442">MKLVLIVEDEYGNAEILQLLLEAEGYRVTAASNGLQALDLLRDGEKPALILSDFMMPIMDGGEFGTAVRQDATLRHIPFVFMSATSEDVVRKAFQHYDAFMVKPVEIDPLLALVKRLVAEGRPPLADSDLAEESMRQLLQEMRVPPGN</sequence>
<dbReference type="GO" id="GO:0000160">
    <property type="term" value="P:phosphorelay signal transduction system"/>
    <property type="evidence" value="ECO:0007669"/>
    <property type="project" value="InterPro"/>
</dbReference>
<dbReference type="OrthoDB" id="9800897at2"/>
<dbReference type="EMBL" id="RSED01000019">
    <property type="protein sequence ID" value="RRS02733.1"/>
    <property type="molecule type" value="Genomic_DNA"/>
</dbReference>
<feature type="modified residue" description="4-aspartylphosphate" evidence="2">
    <location>
        <position position="53"/>
    </location>
</feature>
<dbReference type="PANTHER" id="PTHR44591:SF3">
    <property type="entry name" value="RESPONSE REGULATORY DOMAIN-CONTAINING PROTEIN"/>
    <property type="match status" value="1"/>
</dbReference>